<dbReference type="Proteomes" id="UP000694864">
    <property type="component" value="Chromosome 15"/>
</dbReference>
<evidence type="ECO:0000313" key="4">
    <source>
        <dbReference type="Proteomes" id="UP000694864"/>
    </source>
</evidence>
<sequence>MASTAKFQYCMPKYNLQINLVRKAPQNLSFPRLYRDQAKSTPVVVAIRASSSSSSSPSNPKRTLLKTTFITLTAAAALALFSVSSFHFRITKPAATTTPVTTVLETTLKKHLETHSNDVEALISLAKIKFESDKCDQAIEIMNRLIDVEPQEQKWPVMKARILSFFNKNKLAIKAFEEILLTDPIRVDALHYLVMEYYDSKPKLLQAEKRIKYAIRRCKEMKKKTKEIRGLRMLIAQIRVLEGNTVEALRICEELVKEDPEDYKVYLFQGLVYTLLKKEDEAKKQFEQVARILPENHWYLDTPMDKKEWGAMEAYDNVFCYLATFSRLFVASFFFGKFV</sequence>
<gene>
    <name evidence="5" type="primary">LOC104745120</name>
</gene>
<dbReference type="PANTHER" id="PTHR44943:SF8">
    <property type="entry name" value="TPR REPEAT-CONTAINING PROTEIN MJ0263"/>
    <property type="match status" value="1"/>
</dbReference>
<dbReference type="InterPro" id="IPR019734">
    <property type="entry name" value="TPR_rpt"/>
</dbReference>
<dbReference type="InterPro" id="IPR011990">
    <property type="entry name" value="TPR-like_helical_dom_sf"/>
</dbReference>
<proteinExistence type="predicted"/>
<name>A0ABM0W228_CAMSA</name>
<dbReference type="SMART" id="SM00028">
    <property type="entry name" value="TPR"/>
    <property type="match status" value="3"/>
</dbReference>
<protein>
    <submittedName>
        <fullName evidence="5">Protein SLOW GREEN 1, chloroplastic-like</fullName>
    </submittedName>
</protein>
<organism evidence="4 5">
    <name type="scientific">Camelina sativa</name>
    <name type="common">False flax</name>
    <name type="synonym">Myagrum sativum</name>
    <dbReference type="NCBI Taxonomy" id="90675"/>
    <lineage>
        <taxon>Eukaryota</taxon>
        <taxon>Viridiplantae</taxon>
        <taxon>Streptophyta</taxon>
        <taxon>Embryophyta</taxon>
        <taxon>Tracheophyta</taxon>
        <taxon>Spermatophyta</taxon>
        <taxon>Magnoliopsida</taxon>
        <taxon>eudicotyledons</taxon>
        <taxon>Gunneridae</taxon>
        <taxon>Pentapetalae</taxon>
        <taxon>rosids</taxon>
        <taxon>malvids</taxon>
        <taxon>Brassicales</taxon>
        <taxon>Brassicaceae</taxon>
        <taxon>Camelineae</taxon>
        <taxon>Camelina</taxon>
    </lineage>
</organism>
<keyword evidence="4" id="KW-1185">Reference proteome</keyword>
<dbReference type="Gene3D" id="1.25.40.10">
    <property type="entry name" value="Tetratricopeptide repeat domain"/>
    <property type="match status" value="2"/>
</dbReference>
<dbReference type="GeneID" id="104745120"/>
<evidence type="ECO:0000256" key="1">
    <source>
        <dbReference type="ARBA" id="ARBA00022737"/>
    </source>
</evidence>
<reference evidence="4" key="1">
    <citation type="journal article" date="2014" name="Nat. Commun.">
        <title>The emerging biofuel crop Camelina sativa retains a highly undifferentiated hexaploid genome structure.</title>
        <authorList>
            <person name="Kagale S."/>
            <person name="Koh C."/>
            <person name="Nixon J."/>
            <person name="Bollina V."/>
            <person name="Clarke W.E."/>
            <person name="Tuteja R."/>
            <person name="Spillane C."/>
            <person name="Robinson S.J."/>
            <person name="Links M.G."/>
            <person name="Clarke C."/>
            <person name="Higgins E.E."/>
            <person name="Huebert T."/>
            <person name="Sharpe A.G."/>
            <person name="Parkin I.A."/>
        </authorList>
    </citation>
    <scope>NUCLEOTIDE SEQUENCE [LARGE SCALE GENOMIC DNA]</scope>
    <source>
        <strain evidence="4">cv. DH55</strain>
    </source>
</reference>
<reference evidence="5" key="2">
    <citation type="submission" date="2025-08" db="UniProtKB">
        <authorList>
            <consortium name="RefSeq"/>
        </authorList>
    </citation>
    <scope>IDENTIFICATION</scope>
    <source>
        <tissue evidence="5">Leaf</tissue>
    </source>
</reference>
<dbReference type="RefSeq" id="XP_010464596.1">
    <property type="nucleotide sequence ID" value="XM_010466294.2"/>
</dbReference>
<evidence type="ECO:0000256" key="3">
    <source>
        <dbReference type="PROSITE-ProRule" id="PRU00339"/>
    </source>
</evidence>
<feature type="repeat" description="TPR" evidence="3">
    <location>
        <begin position="263"/>
        <end position="296"/>
    </location>
</feature>
<accession>A0ABM0W228</accession>
<dbReference type="SUPFAM" id="SSF48452">
    <property type="entry name" value="TPR-like"/>
    <property type="match status" value="1"/>
</dbReference>
<dbReference type="InterPro" id="IPR051685">
    <property type="entry name" value="Ycf3/AcsC/BcsC/TPR_MFPF"/>
</dbReference>
<keyword evidence="2 3" id="KW-0802">TPR repeat</keyword>
<evidence type="ECO:0000256" key="2">
    <source>
        <dbReference type="ARBA" id="ARBA00022803"/>
    </source>
</evidence>
<evidence type="ECO:0000313" key="5">
    <source>
        <dbReference type="RefSeq" id="XP_010464596.1"/>
    </source>
</evidence>
<feature type="repeat" description="TPR" evidence="3">
    <location>
        <begin position="119"/>
        <end position="152"/>
    </location>
</feature>
<dbReference type="PROSITE" id="PS50005">
    <property type="entry name" value="TPR"/>
    <property type="match status" value="2"/>
</dbReference>
<dbReference type="Pfam" id="PF13181">
    <property type="entry name" value="TPR_8"/>
    <property type="match status" value="1"/>
</dbReference>
<dbReference type="PANTHER" id="PTHR44943">
    <property type="entry name" value="CELLULOSE SYNTHASE OPERON PROTEIN C"/>
    <property type="match status" value="1"/>
</dbReference>
<keyword evidence="1" id="KW-0677">Repeat</keyword>